<dbReference type="InParanoid" id="A0A0C2SWN4"/>
<dbReference type="HOGENOM" id="CLU_1986771_0_0_1"/>
<protein>
    <submittedName>
        <fullName evidence="1">Uncharacterized protein</fullName>
    </submittedName>
</protein>
<proteinExistence type="predicted"/>
<sequence>MDSPPSIFIEPPEDDHQEFVSSNDYTSPLFTTDFSQGDEHIFYNQSNVSTDSILSHDSSLFPSFLDTTLGGANFTSYRQPEGPNSPLSDRKYDGTCSVERCCDTFFKPFQMSSAIYSTKSVHLQSR</sequence>
<organism evidence="1 2">
    <name type="scientific">Amanita muscaria (strain Koide BX008)</name>
    <dbReference type="NCBI Taxonomy" id="946122"/>
    <lineage>
        <taxon>Eukaryota</taxon>
        <taxon>Fungi</taxon>
        <taxon>Dikarya</taxon>
        <taxon>Basidiomycota</taxon>
        <taxon>Agaricomycotina</taxon>
        <taxon>Agaricomycetes</taxon>
        <taxon>Agaricomycetidae</taxon>
        <taxon>Agaricales</taxon>
        <taxon>Pluteineae</taxon>
        <taxon>Amanitaceae</taxon>
        <taxon>Amanita</taxon>
    </lineage>
</organism>
<accession>A0A0C2SWN4</accession>
<feature type="non-terminal residue" evidence="1">
    <location>
        <position position="126"/>
    </location>
</feature>
<evidence type="ECO:0000313" key="1">
    <source>
        <dbReference type="EMBL" id="KIL58499.1"/>
    </source>
</evidence>
<dbReference type="AlphaFoldDB" id="A0A0C2SWN4"/>
<gene>
    <name evidence="1" type="ORF">M378DRAFT_111974</name>
</gene>
<reference evidence="1 2" key="1">
    <citation type="submission" date="2014-04" db="EMBL/GenBank/DDBJ databases">
        <title>Evolutionary Origins and Diversification of the Mycorrhizal Mutualists.</title>
        <authorList>
            <consortium name="DOE Joint Genome Institute"/>
            <consortium name="Mycorrhizal Genomics Consortium"/>
            <person name="Kohler A."/>
            <person name="Kuo A."/>
            <person name="Nagy L.G."/>
            <person name="Floudas D."/>
            <person name="Copeland A."/>
            <person name="Barry K.W."/>
            <person name="Cichocki N."/>
            <person name="Veneault-Fourrey C."/>
            <person name="LaButti K."/>
            <person name="Lindquist E.A."/>
            <person name="Lipzen A."/>
            <person name="Lundell T."/>
            <person name="Morin E."/>
            <person name="Murat C."/>
            <person name="Riley R."/>
            <person name="Ohm R."/>
            <person name="Sun H."/>
            <person name="Tunlid A."/>
            <person name="Henrissat B."/>
            <person name="Grigoriev I.V."/>
            <person name="Hibbett D.S."/>
            <person name="Martin F."/>
        </authorList>
    </citation>
    <scope>NUCLEOTIDE SEQUENCE [LARGE SCALE GENOMIC DNA]</scope>
    <source>
        <strain evidence="1 2">Koide BX008</strain>
    </source>
</reference>
<dbReference type="EMBL" id="KN818336">
    <property type="protein sequence ID" value="KIL58499.1"/>
    <property type="molecule type" value="Genomic_DNA"/>
</dbReference>
<keyword evidence="2" id="KW-1185">Reference proteome</keyword>
<evidence type="ECO:0000313" key="2">
    <source>
        <dbReference type="Proteomes" id="UP000054549"/>
    </source>
</evidence>
<dbReference type="Proteomes" id="UP000054549">
    <property type="component" value="Unassembled WGS sequence"/>
</dbReference>
<name>A0A0C2SWN4_AMAMK</name>